<feature type="region of interest" description="Disordered" evidence="1">
    <location>
        <begin position="171"/>
        <end position="233"/>
    </location>
</feature>
<keyword evidence="3" id="KW-1185">Reference proteome</keyword>
<proteinExistence type="predicted"/>
<evidence type="ECO:0000313" key="4">
    <source>
        <dbReference type="RefSeq" id="XP_010244681.1"/>
    </source>
</evidence>
<gene>
    <name evidence="4" type="primary">LOC104588442</name>
</gene>
<organism evidence="3 4">
    <name type="scientific">Nelumbo nucifera</name>
    <name type="common">Sacred lotus</name>
    <dbReference type="NCBI Taxonomy" id="4432"/>
    <lineage>
        <taxon>Eukaryota</taxon>
        <taxon>Viridiplantae</taxon>
        <taxon>Streptophyta</taxon>
        <taxon>Embryophyta</taxon>
        <taxon>Tracheophyta</taxon>
        <taxon>Spermatophyta</taxon>
        <taxon>Magnoliopsida</taxon>
        <taxon>Proteales</taxon>
        <taxon>Nelumbonaceae</taxon>
        <taxon>Nelumbo</taxon>
    </lineage>
</organism>
<protein>
    <submittedName>
        <fullName evidence="4">Uncharacterized protein LOC104588442</fullName>
    </submittedName>
</protein>
<dbReference type="GeneID" id="104588442"/>
<feature type="compositionally biased region" description="Polar residues" evidence="1">
    <location>
        <begin position="1"/>
        <end position="17"/>
    </location>
</feature>
<dbReference type="Proteomes" id="UP000189703">
    <property type="component" value="Unplaced"/>
</dbReference>
<dbReference type="OrthoDB" id="1938580at2759"/>
<dbReference type="OMA" id="ISDCEVC"/>
<dbReference type="PANTHER" id="PTHR31066:SF85">
    <property type="entry name" value="OS02G0809100 PROTEIN"/>
    <property type="match status" value="1"/>
</dbReference>
<evidence type="ECO:0000256" key="1">
    <source>
        <dbReference type="SAM" id="MobiDB-lite"/>
    </source>
</evidence>
<dbReference type="InterPro" id="IPR053198">
    <property type="entry name" value="Gynoecium_Dev_Regulator"/>
</dbReference>
<dbReference type="FunFam" id="3.10.20.90:FF:000058">
    <property type="entry name" value="Octicosapeptide/phox/Bem1p domain kinase superfamily protein"/>
    <property type="match status" value="1"/>
</dbReference>
<dbReference type="SUPFAM" id="SSF54277">
    <property type="entry name" value="CAD &amp; PB1 domains"/>
    <property type="match status" value="1"/>
</dbReference>
<reference evidence="4" key="1">
    <citation type="submission" date="2025-08" db="UniProtKB">
        <authorList>
            <consortium name="RefSeq"/>
        </authorList>
    </citation>
    <scope>IDENTIFICATION</scope>
</reference>
<dbReference type="Pfam" id="PF00564">
    <property type="entry name" value="PB1"/>
    <property type="match status" value="1"/>
</dbReference>
<evidence type="ECO:0000259" key="2">
    <source>
        <dbReference type="SMART" id="SM00666"/>
    </source>
</evidence>
<dbReference type="InterPro" id="IPR000270">
    <property type="entry name" value="PB1_dom"/>
</dbReference>
<feature type="domain" description="PB1" evidence="2">
    <location>
        <begin position="51"/>
        <end position="140"/>
    </location>
</feature>
<dbReference type="AlphaFoldDB" id="A0A1U7YW37"/>
<dbReference type="SMART" id="SM00666">
    <property type="entry name" value="PB1"/>
    <property type="match status" value="1"/>
</dbReference>
<evidence type="ECO:0000313" key="3">
    <source>
        <dbReference type="Proteomes" id="UP000189703"/>
    </source>
</evidence>
<feature type="region of interest" description="Disordered" evidence="1">
    <location>
        <begin position="1"/>
        <end position="27"/>
    </location>
</feature>
<dbReference type="FunCoup" id="A0A1U7YW37">
    <property type="interactions" value="1490"/>
</dbReference>
<dbReference type="Gene3D" id="3.10.20.90">
    <property type="entry name" value="Phosphatidylinositol 3-kinase Catalytic Subunit, Chain A, domain 1"/>
    <property type="match status" value="1"/>
</dbReference>
<dbReference type="PANTHER" id="PTHR31066">
    <property type="entry name" value="OS05G0427100 PROTEIN-RELATED"/>
    <property type="match status" value="1"/>
</dbReference>
<dbReference type="eggNOG" id="ENOG502QUUM">
    <property type="taxonomic scope" value="Eukaryota"/>
</dbReference>
<dbReference type="KEGG" id="nnu:104588442"/>
<accession>A0A1U7YW37</accession>
<name>A0A1U7YW37_NELNU</name>
<dbReference type="InParanoid" id="A0A1U7YW37"/>
<dbReference type="CDD" id="cd06410">
    <property type="entry name" value="PB1_UP2"/>
    <property type="match status" value="1"/>
</dbReference>
<sequence>MDNYSFSSYPDSVNSSPRSREIDCENPSWDDPPNYKVKFMCSYGGKIHPRPHDNQLAYIGGDTKILTVDRNIRFSGIISKLSSLCDADVSLFKYQLPGEDLDALISVSNDEDLEHMMLEYDRLYRASAKPARLRLFLFPQNSSVSTVFSSNEEKPDKQWFLDALNNIPFQPADDSSSPAAATQNNPDFLFGFDKGYDPPTASKSQETTVESLPPEKPPSEIALGSDSNKDGRHIETLSPAEIQRQIEELQKFQISGQEQTIYQRKTEESLAKVFPGEYYVQNIPEKMAAAPPPIPVSVSLPATYWPDRHMATGGYSPAAETVPGTEQPVYLIPAPGSVYHAPTGRSITGQIGQNYYAMPRVVPEVYREAPPPVYGVGAPTAAAPAVAAQAKVGAYADGGIGVIKPAAMADAGYTQIAYDGAGRQMYYYTTAQPGIVPQYQTITATSVDLRRAAAAAAAGVLSQEGKLTAKPSQGSM</sequence>
<feature type="compositionally biased region" description="Polar residues" evidence="1">
    <location>
        <begin position="201"/>
        <end position="210"/>
    </location>
</feature>
<dbReference type="RefSeq" id="XP_010244681.1">
    <property type="nucleotide sequence ID" value="XM_010246379.2"/>
</dbReference>
<feature type="compositionally biased region" description="Low complexity" evidence="1">
    <location>
        <begin position="171"/>
        <end position="181"/>
    </location>
</feature>